<reference evidence="2" key="1">
    <citation type="submission" date="2018-11" db="EMBL/GenBank/DDBJ databases">
        <authorList>
            <consortium name="Pathogen Informatics"/>
        </authorList>
    </citation>
    <scope>NUCLEOTIDE SEQUENCE</scope>
</reference>
<name>A0A448WAI2_9PLAT</name>
<proteinExistence type="predicted"/>
<keyword evidence="3" id="KW-1185">Reference proteome</keyword>
<evidence type="ECO:0000256" key="1">
    <source>
        <dbReference type="SAM" id="MobiDB-lite"/>
    </source>
</evidence>
<feature type="compositionally biased region" description="Polar residues" evidence="1">
    <location>
        <begin position="330"/>
        <end position="340"/>
    </location>
</feature>
<organism evidence="2 3">
    <name type="scientific">Protopolystoma xenopodis</name>
    <dbReference type="NCBI Taxonomy" id="117903"/>
    <lineage>
        <taxon>Eukaryota</taxon>
        <taxon>Metazoa</taxon>
        <taxon>Spiralia</taxon>
        <taxon>Lophotrochozoa</taxon>
        <taxon>Platyhelminthes</taxon>
        <taxon>Monogenea</taxon>
        <taxon>Polyopisthocotylea</taxon>
        <taxon>Polystomatidea</taxon>
        <taxon>Polystomatidae</taxon>
        <taxon>Protopolystoma</taxon>
    </lineage>
</organism>
<sequence>MLRLAKLTDYTGYGASKTSGNVPSLRSDWKFTCILWILNKSHCIQLRRLLKLLDAEAGQFIIGPIGLACPGPDQVTAYHRLRATLSTRYDLIAVHLVQRIRQALIPSVVSWADQLEKADTIWLQFSHQIAGLPQPIDLPASGDCTVETKRLAKSVRRRKKSASKAKEGHDEQIRVQYSVDASEAVVDSKGKFGIKTGPNFCANEPANSFSHTPSKTISSAVVTTGPSTSATASQRRRLFVVSERLSALSGSRNNAPERGSKFAVATRGLTVAARIKKARQAAGSVAKSLHQVISTNAAGMTSKAETLRPQYSASIIEKPMASLESKASEKQTTFVGNSDLNKCEESAYEEEDEDENQDEDETTDTIAESGLSLLQELGPEVCIELMQKQKEQVEVSIYI</sequence>
<accession>A0A448WAI2</accession>
<dbReference type="Proteomes" id="UP000784294">
    <property type="component" value="Unassembled WGS sequence"/>
</dbReference>
<dbReference type="EMBL" id="CAAALY010000834">
    <property type="protein sequence ID" value="VEL07013.1"/>
    <property type="molecule type" value="Genomic_DNA"/>
</dbReference>
<gene>
    <name evidence="2" type="ORF">PXEA_LOCUS453</name>
</gene>
<evidence type="ECO:0000313" key="2">
    <source>
        <dbReference type="EMBL" id="VEL07013.1"/>
    </source>
</evidence>
<dbReference type="AlphaFoldDB" id="A0A448WAI2"/>
<protein>
    <submittedName>
        <fullName evidence="2">Uncharacterized protein</fullName>
    </submittedName>
</protein>
<feature type="compositionally biased region" description="Acidic residues" evidence="1">
    <location>
        <begin position="346"/>
        <end position="363"/>
    </location>
</feature>
<evidence type="ECO:0000313" key="3">
    <source>
        <dbReference type="Proteomes" id="UP000784294"/>
    </source>
</evidence>
<comment type="caution">
    <text evidence="2">The sequence shown here is derived from an EMBL/GenBank/DDBJ whole genome shotgun (WGS) entry which is preliminary data.</text>
</comment>
<feature type="region of interest" description="Disordered" evidence="1">
    <location>
        <begin position="327"/>
        <end position="370"/>
    </location>
</feature>